<reference evidence="3 4" key="1">
    <citation type="submission" date="2025-04" db="UniProtKB">
        <authorList>
            <consortium name="RefSeq"/>
        </authorList>
    </citation>
    <scope>IDENTIFICATION</scope>
    <source>
        <strain evidence="3 4">USDA-PBARC FA_bdor</strain>
        <tissue evidence="3 4">Whole organism</tissue>
    </source>
</reference>
<evidence type="ECO:0000313" key="3">
    <source>
        <dbReference type="RefSeq" id="XP_011311981.1"/>
    </source>
</evidence>
<accession>A0A9R1U953</accession>
<feature type="compositionally biased region" description="Basic and acidic residues" evidence="1">
    <location>
        <begin position="494"/>
        <end position="503"/>
    </location>
</feature>
<feature type="compositionally biased region" description="Low complexity" evidence="1">
    <location>
        <begin position="302"/>
        <end position="311"/>
    </location>
</feature>
<evidence type="ECO:0000256" key="1">
    <source>
        <dbReference type="SAM" id="MobiDB-lite"/>
    </source>
</evidence>
<organism evidence="2 4">
    <name type="scientific">Fopius arisanus</name>
    <dbReference type="NCBI Taxonomy" id="64838"/>
    <lineage>
        <taxon>Eukaryota</taxon>
        <taxon>Metazoa</taxon>
        <taxon>Ecdysozoa</taxon>
        <taxon>Arthropoda</taxon>
        <taxon>Hexapoda</taxon>
        <taxon>Insecta</taxon>
        <taxon>Pterygota</taxon>
        <taxon>Neoptera</taxon>
        <taxon>Endopterygota</taxon>
        <taxon>Hymenoptera</taxon>
        <taxon>Apocrita</taxon>
        <taxon>Ichneumonoidea</taxon>
        <taxon>Braconidae</taxon>
        <taxon>Opiinae</taxon>
        <taxon>Fopius</taxon>
    </lineage>
</organism>
<accession>A0A9R1U7M9</accession>
<dbReference type="GeneID" id="105271874"/>
<dbReference type="RefSeq" id="XP_011311981.1">
    <property type="nucleotide sequence ID" value="XM_011313679.1"/>
</dbReference>
<feature type="region of interest" description="Disordered" evidence="1">
    <location>
        <begin position="469"/>
        <end position="503"/>
    </location>
</feature>
<dbReference type="OrthoDB" id="10017054at2759"/>
<feature type="compositionally biased region" description="Acidic residues" evidence="1">
    <location>
        <begin position="41"/>
        <end position="50"/>
    </location>
</feature>
<feature type="compositionally biased region" description="Pro residues" evidence="1">
    <location>
        <begin position="194"/>
        <end position="203"/>
    </location>
</feature>
<feature type="region of interest" description="Disordered" evidence="1">
    <location>
        <begin position="239"/>
        <end position="260"/>
    </location>
</feature>
<feature type="compositionally biased region" description="Basic and acidic residues" evidence="1">
    <location>
        <begin position="54"/>
        <end position="81"/>
    </location>
</feature>
<name>A0A9R1U953_9HYME</name>
<feature type="region of interest" description="Disordered" evidence="1">
    <location>
        <begin position="937"/>
        <end position="1028"/>
    </location>
</feature>
<sequence>MSENQGLTGNSQRNDDENRVDTENRVVLSQDGNDEKPTEDIQVESPEETMLENISEKLPESRDDEKAVVKSPPLEEPRRQPGECRLLPVLVDLRSSLETNSNTTCPPLPRGNDLSPTTDGALDLNYFQDLCTTDLKTALSRLEETLKRVDINALTKYTSTLEPSDKFHLLQLISTLVSNLKRAKADEDDDQSRPSPPSPVPPSRRPRRRVNRHTIGVSTEELASARRWLEQERGPAAVKITPKPLPDVPLPEPASASESLDRVPEWTDMNIPRTCDKHIKDAINQKQSLQHKIKENDSVNIPLPSLPSLPSDCEPSPWENPLDPSPDPDRLPYPFCNGKSNKYSVKKSKIKRANTIDIPNYLKMQAEKQKQGSGLRRPIDISDKISWNQFCGPQSMNPSPAIPSFQPKTENDKKFLALITRNNEPRETWKSIPPLQPSSAPFKSFNYRQINSGADKNWKSRFSNIKTAFDKPQSSPSSVSSSPASSGPFASRRNSKELGFFKHEEETPKFEMRSFPESGERVAMASRRFSGVGKIENILENRSPQGRNPAFTHAVGSPFKKFPSSRNEGSLNVEKPVPSNYLPACASGGLLKAKVRMFDQPSPQVPQVPQRLINNSVPQSNQRASNLGNQTRQFKHGDLLLEKINRNNKSQQFYEDFRTNGIQTHREVQVDVPQRLHDNVNQNYQSVAVQTSARSTPKPVTPETEVFPVQSFCKPVFYESENPIYIPPGVNYHENGRNHPQGEDEVLQVLPPVTLSNQHNVENEDTTPDKVITRYAAAIGTVASCQAPESQECQQKNRPAPLILQDDMHHILQHKPMTLAPGQPIILQDDVQRHNQLQLSLIKRMQGAEPSEPLIEINNTQDKINIFEEKSHPLPKINVISPTRTMPLSLPGTPKSSIIPIDSSDEYLVSCSSHPNRSIVLSKSESWHQLALAKPLQHLQVPPPHKPPKSSSPLSQRHSKNFETGSNPNLKRMEEKVQRYFNNSRGSSGSLEYHQSCGKRETRRSFSPKKMPNSLARSHTMPHLFDDNDVDKAFDSLFEETTKDNRY</sequence>
<gene>
    <name evidence="3 4" type="primary">LOC105271874</name>
</gene>
<dbReference type="Proteomes" id="UP000694866">
    <property type="component" value="Unplaced"/>
</dbReference>
<feature type="compositionally biased region" description="Pro residues" evidence="1">
    <location>
        <begin position="243"/>
        <end position="252"/>
    </location>
</feature>
<feature type="compositionally biased region" description="Polar residues" evidence="1">
    <location>
        <begin position="980"/>
        <end position="990"/>
    </location>
</feature>
<proteinExistence type="predicted"/>
<feature type="region of interest" description="Disordered" evidence="1">
    <location>
        <begin position="1"/>
        <end position="81"/>
    </location>
</feature>
<feature type="compositionally biased region" description="Low complexity" evidence="1">
    <location>
        <begin position="472"/>
        <end position="491"/>
    </location>
</feature>
<feature type="region of interest" description="Disordered" evidence="1">
    <location>
        <begin position="296"/>
        <end position="328"/>
    </location>
</feature>
<protein>
    <submittedName>
        <fullName evidence="3 4">Uncharacterized protein isoform X1</fullName>
    </submittedName>
</protein>
<evidence type="ECO:0000313" key="2">
    <source>
        <dbReference type="Proteomes" id="UP000694866"/>
    </source>
</evidence>
<dbReference type="KEGG" id="fas:105271874"/>
<feature type="region of interest" description="Disordered" evidence="1">
    <location>
        <begin position="183"/>
        <end position="217"/>
    </location>
</feature>
<dbReference type="AlphaFoldDB" id="A0A9R1U953"/>
<dbReference type="RefSeq" id="XP_011311982.1">
    <property type="nucleotide sequence ID" value="XM_011313680.1"/>
</dbReference>
<feature type="compositionally biased region" description="Basic and acidic residues" evidence="1">
    <location>
        <begin position="13"/>
        <end position="24"/>
    </location>
</feature>
<evidence type="ECO:0000313" key="4">
    <source>
        <dbReference type="RefSeq" id="XP_011311982.1"/>
    </source>
</evidence>
<keyword evidence="2" id="KW-1185">Reference proteome</keyword>
<feature type="compositionally biased region" description="Polar residues" evidence="1">
    <location>
        <begin position="1"/>
        <end position="12"/>
    </location>
</feature>
<feature type="region of interest" description="Disordered" evidence="1">
    <location>
        <begin position="539"/>
        <end position="574"/>
    </location>
</feature>